<dbReference type="Gene3D" id="3.40.1370.10">
    <property type="match status" value="1"/>
</dbReference>
<dbReference type="SUPFAM" id="SSF52166">
    <property type="entry name" value="Ribosomal protein L4"/>
    <property type="match status" value="1"/>
</dbReference>
<accession>A0A5J4NNX7</accession>
<evidence type="ECO:0000313" key="5">
    <source>
        <dbReference type="EMBL" id="KAA3677325.1"/>
    </source>
</evidence>
<evidence type="ECO:0000256" key="3">
    <source>
        <dbReference type="ARBA" id="ARBA00023274"/>
    </source>
</evidence>
<dbReference type="Pfam" id="PF00573">
    <property type="entry name" value="Ribosomal_L4"/>
    <property type="match status" value="1"/>
</dbReference>
<keyword evidence="6" id="KW-1185">Reference proteome</keyword>
<comment type="similarity">
    <text evidence="1">Belongs to the universal ribosomal protein uL4 family.</text>
</comment>
<evidence type="ECO:0000256" key="4">
    <source>
        <dbReference type="ARBA" id="ARBA00040565"/>
    </source>
</evidence>
<reference evidence="5 6" key="1">
    <citation type="journal article" date="2019" name="Gigascience">
        <title>Whole-genome sequence of the oriental lung fluke Paragonimus westermani.</title>
        <authorList>
            <person name="Oey H."/>
            <person name="Zakrzewski M."/>
            <person name="Narain K."/>
            <person name="Devi K.R."/>
            <person name="Agatsuma T."/>
            <person name="Nawaratna S."/>
            <person name="Gobert G.N."/>
            <person name="Jones M.K."/>
            <person name="Ragan M.A."/>
            <person name="McManus D.P."/>
            <person name="Krause L."/>
        </authorList>
    </citation>
    <scope>NUCLEOTIDE SEQUENCE [LARGE SCALE GENOMIC DNA]</scope>
    <source>
        <strain evidence="5 6">IND2009</strain>
    </source>
</reference>
<name>A0A5J4NNX7_9TREM</name>
<dbReference type="InterPro" id="IPR013005">
    <property type="entry name" value="Ribosomal_uL4-like"/>
</dbReference>
<dbReference type="GO" id="GO:0005840">
    <property type="term" value="C:ribosome"/>
    <property type="evidence" value="ECO:0007669"/>
    <property type="project" value="UniProtKB-KW"/>
</dbReference>
<evidence type="ECO:0000256" key="2">
    <source>
        <dbReference type="ARBA" id="ARBA00022980"/>
    </source>
</evidence>
<keyword evidence="3" id="KW-0687">Ribonucleoprotein</keyword>
<dbReference type="GO" id="GO:1990904">
    <property type="term" value="C:ribonucleoprotein complex"/>
    <property type="evidence" value="ECO:0007669"/>
    <property type="project" value="UniProtKB-KW"/>
</dbReference>
<dbReference type="InterPro" id="IPR023574">
    <property type="entry name" value="Ribosomal_uL4_dom_sf"/>
</dbReference>
<comment type="caution">
    <text evidence="5">The sequence shown here is derived from an EMBL/GenBank/DDBJ whole genome shotgun (WGS) entry which is preliminary data.</text>
</comment>
<evidence type="ECO:0000313" key="6">
    <source>
        <dbReference type="Proteomes" id="UP000324629"/>
    </source>
</evidence>
<dbReference type="PANTHER" id="PTHR10746:SF6">
    <property type="entry name" value="LARGE RIBOSOMAL SUBUNIT PROTEIN UL4M"/>
    <property type="match status" value="1"/>
</dbReference>
<dbReference type="GO" id="GO:0003735">
    <property type="term" value="F:structural constituent of ribosome"/>
    <property type="evidence" value="ECO:0007669"/>
    <property type="project" value="InterPro"/>
</dbReference>
<organism evidence="5 6">
    <name type="scientific">Paragonimus westermani</name>
    <dbReference type="NCBI Taxonomy" id="34504"/>
    <lineage>
        <taxon>Eukaryota</taxon>
        <taxon>Metazoa</taxon>
        <taxon>Spiralia</taxon>
        <taxon>Lophotrochozoa</taxon>
        <taxon>Platyhelminthes</taxon>
        <taxon>Trematoda</taxon>
        <taxon>Digenea</taxon>
        <taxon>Plagiorchiida</taxon>
        <taxon>Troglotremata</taxon>
        <taxon>Troglotrematidae</taxon>
        <taxon>Paragonimus</taxon>
    </lineage>
</organism>
<dbReference type="EMBL" id="QNGE01001558">
    <property type="protein sequence ID" value="KAA3677325.1"/>
    <property type="molecule type" value="Genomic_DNA"/>
</dbReference>
<dbReference type="GO" id="GO:0006412">
    <property type="term" value="P:translation"/>
    <property type="evidence" value="ECO:0007669"/>
    <property type="project" value="InterPro"/>
</dbReference>
<sequence>MGTIDASFFCHIRLEVRNGSFTTLPKCVLSSRTFDLPLTSDSPLESPSATKFEVPLITERKLDKSPFCSLSRSARQAWLETLKPLQTSLTSSEIESFSLSPIGMVDLHPDIFAVFPRLDLVHKNLYWQAHYRMVDWRCITTRAELPYRSNRKPWPQKGTGRARHGNRRTHIWVGGGQCKGPRGPESYFYLLPRDVRLAGLLSMLTIKHAQDDLHIVDDMALSDSLEQQAKNILHDTLQPLADDLDQIDPLSAANRTRVYRSTKAMNEAAIYLRQLVDARRWGPSVLFVTESNSPFDTLTSSLSVDSPNLSNPEDTINWDNMPNLAIHLACSAYANHVEAEQSPEASIYSLEAVAPRATHPGRGLTLMPLHGLNVWSMVHHDTLVLSLACLEQLESRLLAAQRHLVRDEALEPPNFHPTLSEALALSDQSELMGHDADSLDQSNRRHFSDRLESVYAKRVKLS</sequence>
<keyword evidence="2 5" id="KW-0689">Ribosomal protein</keyword>
<dbReference type="InterPro" id="IPR002136">
    <property type="entry name" value="Ribosomal_uL4"/>
</dbReference>
<evidence type="ECO:0000256" key="1">
    <source>
        <dbReference type="ARBA" id="ARBA00010528"/>
    </source>
</evidence>
<gene>
    <name evidence="5" type="ORF">DEA37_0003250</name>
</gene>
<dbReference type="Proteomes" id="UP000324629">
    <property type="component" value="Unassembled WGS sequence"/>
</dbReference>
<proteinExistence type="inferred from homology"/>
<protein>
    <recommendedName>
        <fullName evidence="4">Large ribosomal subunit protein uL4m</fullName>
    </recommendedName>
</protein>
<dbReference type="PANTHER" id="PTHR10746">
    <property type="entry name" value="50S RIBOSOMAL PROTEIN L4"/>
    <property type="match status" value="1"/>
</dbReference>
<dbReference type="AlphaFoldDB" id="A0A5J4NNX7"/>